<evidence type="ECO:0000256" key="3">
    <source>
        <dbReference type="ARBA" id="ARBA00022692"/>
    </source>
</evidence>
<dbReference type="EMBL" id="JAEMUH010000021">
    <property type="protein sequence ID" value="MBJ7552482.1"/>
    <property type="molecule type" value="Genomic_DNA"/>
</dbReference>
<evidence type="ECO:0000313" key="8">
    <source>
        <dbReference type="Proteomes" id="UP000598488"/>
    </source>
</evidence>
<dbReference type="Proteomes" id="UP000598488">
    <property type="component" value="Unassembled WGS sequence"/>
</dbReference>
<reference evidence="7 8" key="1">
    <citation type="submission" date="2020-12" db="EMBL/GenBank/DDBJ databases">
        <title>Comparative genome analysis of fungal antagonists Marinomonas ostreistagni 398 and M. spartinae 468.</title>
        <authorList>
            <person name="Fields J.L."/>
            <person name="Mavrodi O.V."/>
            <person name="Biber P.D."/>
            <person name="Indest K.J."/>
            <person name="Mavrodi D.V."/>
        </authorList>
    </citation>
    <scope>NUCLEOTIDE SEQUENCE [LARGE SCALE GENOMIC DNA]</scope>
    <source>
        <strain evidence="7 8">USM7</strain>
    </source>
</reference>
<feature type="transmembrane region" description="Helical" evidence="6">
    <location>
        <begin position="163"/>
        <end position="181"/>
    </location>
</feature>
<feature type="transmembrane region" description="Helical" evidence="6">
    <location>
        <begin position="79"/>
        <end position="98"/>
    </location>
</feature>
<dbReference type="Pfam" id="PF01925">
    <property type="entry name" value="TauE"/>
    <property type="match status" value="1"/>
</dbReference>
<keyword evidence="5 6" id="KW-0472">Membrane</keyword>
<keyword evidence="8" id="KW-1185">Reference proteome</keyword>
<proteinExistence type="inferred from homology"/>
<dbReference type="InterPro" id="IPR002781">
    <property type="entry name" value="TM_pro_TauE-like"/>
</dbReference>
<evidence type="ECO:0000313" key="7">
    <source>
        <dbReference type="EMBL" id="MBJ7552482.1"/>
    </source>
</evidence>
<comment type="similarity">
    <text evidence="2 6">Belongs to the 4-toluene sulfonate uptake permease (TSUP) (TC 2.A.102) family.</text>
</comment>
<evidence type="ECO:0000256" key="5">
    <source>
        <dbReference type="ARBA" id="ARBA00023136"/>
    </source>
</evidence>
<evidence type="ECO:0000256" key="2">
    <source>
        <dbReference type="ARBA" id="ARBA00009142"/>
    </source>
</evidence>
<keyword evidence="3 6" id="KW-0812">Transmembrane</keyword>
<comment type="caution">
    <text evidence="7">The sequence shown here is derived from an EMBL/GenBank/DDBJ whole genome shotgun (WGS) entry which is preliminary data.</text>
</comment>
<organism evidence="7 8">
    <name type="scientific">Marinomonas ostreistagni</name>
    <dbReference type="NCBI Taxonomy" id="359209"/>
    <lineage>
        <taxon>Bacteria</taxon>
        <taxon>Pseudomonadati</taxon>
        <taxon>Pseudomonadota</taxon>
        <taxon>Gammaproteobacteria</taxon>
        <taxon>Oceanospirillales</taxon>
        <taxon>Oceanospirillaceae</taxon>
        <taxon>Marinomonas</taxon>
    </lineage>
</organism>
<keyword evidence="6" id="KW-1003">Cell membrane</keyword>
<dbReference type="RefSeq" id="WP_199464026.1">
    <property type="nucleotide sequence ID" value="NZ_JAEMUH010000021.1"/>
</dbReference>
<feature type="transmembrane region" description="Helical" evidence="6">
    <location>
        <begin position="12"/>
        <end position="30"/>
    </location>
</feature>
<feature type="transmembrane region" description="Helical" evidence="6">
    <location>
        <begin position="225"/>
        <end position="246"/>
    </location>
</feature>
<sequence>MLSSFEIIPQTTLLILAVTSFLTSLMTASLGAGGGVMMLGVMGQLLPVQVIIPVHGLVQLGSNAGRAMMSIEHIDFKMIVKWLPGILLGGSVGLFFLVSLPPKIMYLSIASFILFLCWGPKLPTCAVSRKGLFFMSSITSLIGLFVGASGPLVGAFLKQIYQTRMVLIATFALIMSMQHLTKLMVFGLAGFDLLAWLFPVVIMIVTGMAGTWLGLKLSSRLRDSSYQTVFNFVLTLLALRLIWLSFH</sequence>
<feature type="transmembrane region" description="Helical" evidence="6">
    <location>
        <begin position="132"/>
        <end position="157"/>
    </location>
</feature>
<name>A0ABS0ZFM5_9GAMM</name>
<comment type="subcellular location">
    <subcellularLocation>
        <location evidence="6">Cell membrane</location>
        <topology evidence="6">Multi-pass membrane protein</topology>
    </subcellularLocation>
    <subcellularLocation>
        <location evidence="1">Membrane</location>
        <topology evidence="1">Multi-pass membrane protein</topology>
    </subcellularLocation>
</comment>
<keyword evidence="4 6" id="KW-1133">Transmembrane helix</keyword>
<protein>
    <recommendedName>
        <fullName evidence="6">Probable membrane transporter protein</fullName>
    </recommendedName>
</protein>
<accession>A0ABS0ZFM5</accession>
<feature type="transmembrane region" description="Helical" evidence="6">
    <location>
        <begin position="193"/>
        <end position="213"/>
    </location>
</feature>
<feature type="transmembrane region" description="Helical" evidence="6">
    <location>
        <begin position="36"/>
        <end position="58"/>
    </location>
</feature>
<evidence type="ECO:0000256" key="1">
    <source>
        <dbReference type="ARBA" id="ARBA00004141"/>
    </source>
</evidence>
<gene>
    <name evidence="7" type="ORF">JHD44_17510</name>
</gene>
<evidence type="ECO:0000256" key="4">
    <source>
        <dbReference type="ARBA" id="ARBA00022989"/>
    </source>
</evidence>
<evidence type="ECO:0000256" key="6">
    <source>
        <dbReference type="RuleBase" id="RU363041"/>
    </source>
</evidence>